<accession>A0A098VNW4</accession>
<name>A0A098VNW4_9MICR</name>
<comment type="caution">
    <text evidence="1">The sequence shown here is derived from an EMBL/GenBank/DDBJ whole genome shotgun (WGS) entry which is preliminary data.</text>
</comment>
<keyword evidence="2" id="KW-1185">Reference proteome</keyword>
<gene>
    <name evidence="1" type="ORF">DI09_58p100</name>
</gene>
<dbReference type="RefSeq" id="XP_013237165.1">
    <property type="nucleotide sequence ID" value="XM_013381711.1"/>
</dbReference>
<dbReference type="VEuPathDB" id="MicrosporidiaDB:DI09_58p100"/>
<sequence>MIGLIAHNTNGSGIIEFDLLDREGKVIESYAIDTVWSHVIDGQDIHRAKDILIRSAPEGFKMNITLAGNEEDIVITTLAEITPSSYPQGVYLFGDTPEAVSTNKPAPFESEWIKLQFEILPFFISHETAL</sequence>
<dbReference type="EMBL" id="JMKJ01000543">
    <property type="protein sequence ID" value="KGG50738.1"/>
    <property type="molecule type" value="Genomic_DNA"/>
</dbReference>
<protein>
    <submittedName>
        <fullName evidence="1">Uncharacterized protein</fullName>
    </submittedName>
</protein>
<proteinExistence type="predicted"/>
<evidence type="ECO:0000313" key="1">
    <source>
        <dbReference type="EMBL" id="KGG50738.1"/>
    </source>
</evidence>
<reference evidence="1 2" key="1">
    <citation type="submission" date="2014-04" db="EMBL/GenBank/DDBJ databases">
        <title>A new species of microsporidia sheds light on the evolution of extreme parasitism.</title>
        <authorList>
            <person name="Haag K.L."/>
            <person name="James T.Y."/>
            <person name="Larsson R."/>
            <person name="Schaer T.M."/>
            <person name="Refardt D."/>
            <person name="Pombert J.-F."/>
            <person name="Ebert D."/>
        </authorList>
    </citation>
    <scope>NUCLEOTIDE SEQUENCE [LARGE SCALE GENOMIC DNA]</scope>
    <source>
        <strain evidence="1 2">UGP3</strain>
        <tissue evidence="1">Spores</tissue>
    </source>
</reference>
<dbReference type="HOGENOM" id="CLU_1938666_0_0_1"/>
<dbReference type="AlphaFoldDB" id="A0A098VNW4"/>
<organism evidence="1 2">
    <name type="scientific">Mitosporidium daphniae</name>
    <dbReference type="NCBI Taxonomy" id="1485682"/>
    <lineage>
        <taxon>Eukaryota</taxon>
        <taxon>Fungi</taxon>
        <taxon>Fungi incertae sedis</taxon>
        <taxon>Microsporidia</taxon>
        <taxon>Mitosporidium</taxon>
    </lineage>
</organism>
<dbReference type="GeneID" id="25260372"/>
<evidence type="ECO:0000313" key="2">
    <source>
        <dbReference type="Proteomes" id="UP000029725"/>
    </source>
</evidence>
<dbReference type="Proteomes" id="UP000029725">
    <property type="component" value="Unassembled WGS sequence"/>
</dbReference>